<reference evidence="4" key="1">
    <citation type="submission" date="2014-03" db="EMBL/GenBank/DDBJ databases">
        <title>The Genome Sequence of Puccinia striiformis f. sp. tritici PST-78.</title>
        <authorList>
            <consortium name="The Broad Institute Genome Sequencing Platform"/>
            <person name="Cuomo C."/>
            <person name="Hulbert S."/>
            <person name="Chen X."/>
            <person name="Walker B."/>
            <person name="Young S.K."/>
            <person name="Zeng Q."/>
            <person name="Gargeya S."/>
            <person name="Fitzgerald M."/>
            <person name="Haas B."/>
            <person name="Abouelleil A."/>
            <person name="Alvarado L."/>
            <person name="Arachchi H.M."/>
            <person name="Berlin A.M."/>
            <person name="Chapman S.B."/>
            <person name="Goldberg J."/>
            <person name="Griggs A."/>
            <person name="Gujja S."/>
            <person name="Hansen M."/>
            <person name="Howarth C."/>
            <person name="Imamovic A."/>
            <person name="Larimer J."/>
            <person name="McCowan C."/>
            <person name="Montmayeur A."/>
            <person name="Murphy C."/>
            <person name="Neiman D."/>
            <person name="Pearson M."/>
            <person name="Priest M."/>
            <person name="Roberts A."/>
            <person name="Saif S."/>
            <person name="Shea T."/>
            <person name="Sisk P."/>
            <person name="Sykes S."/>
            <person name="Wortman J."/>
            <person name="Nusbaum C."/>
            <person name="Birren B."/>
        </authorList>
    </citation>
    <scope>NUCLEOTIDE SEQUENCE [LARGE SCALE GENOMIC DNA]</scope>
    <source>
        <strain evidence="4">race PST-78</strain>
    </source>
</reference>
<feature type="region of interest" description="Disordered" evidence="1">
    <location>
        <begin position="156"/>
        <end position="255"/>
    </location>
</feature>
<dbReference type="EMBL" id="AJIL01000010">
    <property type="protein sequence ID" value="KNF04930.1"/>
    <property type="molecule type" value="Genomic_DNA"/>
</dbReference>
<keyword evidence="4" id="KW-1185">Reference proteome</keyword>
<protein>
    <submittedName>
        <fullName evidence="3">Uncharacterized protein</fullName>
    </submittedName>
</protein>
<proteinExistence type="predicted"/>
<organism evidence="3 4">
    <name type="scientific">Puccinia striiformis f. sp. tritici PST-78</name>
    <dbReference type="NCBI Taxonomy" id="1165861"/>
    <lineage>
        <taxon>Eukaryota</taxon>
        <taxon>Fungi</taxon>
        <taxon>Dikarya</taxon>
        <taxon>Basidiomycota</taxon>
        <taxon>Pucciniomycotina</taxon>
        <taxon>Pucciniomycetes</taxon>
        <taxon>Pucciniales</taxon>
        <taxon>Pucciniaceae</taxon>
        <taxon>Puccinia</taxon>
    </lineage>
</organism>
<evidence type="ECO:0000256" key="1">
    <source>
        <dbReference type="SAM" id="MobiDB-lite"/>
    </source>
</evidence>
<gene>
    <name evidence="3" type="ORF">PSTG_01986</name>
</gene>
<dbReference type="OrthoDB" id="10299837at2759"/>
<comment type="caution">
    <text evidence="3">The sequence shown here is derived from an EMBL/GenBank/DDBJ whole genome shotgun (WGS) entry which is preliminary data.</text>
</comment>
<dbReference type="Proteomes" id="UP000054564">
    <property type="component" value="Unassembled WGS sequence"/>
</dbReference>
<evidence type="ECO:0000313" key="3">
    <source>
        <dbReference type="EMBL" id="KNF04930.1"/>
    </source>
</evidence>
<accession>A0A0L0W0X9</accession>
<feature type="signal peptide" evidence="2">
    <location>
        <begin position="1"/>
        <end position="25"/>
    </location>
</feature>
<feature type="chain" id="PRO_5005550747" evidence="2">
    <location>
        <begin position="26"/>
        <end position="763"/>
    </location>
</feature>
<name>A0A0L0W0X9_9BASI</name>
<sequence>MHLLPCLPTACSLWLVVGCVGLVSAPHSINSISALWEDRRSYEARPPPAQDLLAIISTDPRLQRGQPGGWVQESSQATLFSLLHPESPTSPPALIPSAASLYDVSLDPALFAPRATGGQLTAFRMPSSDPPPSRPVLIPNAAYAEDVSLNSALIPKKAQESQPKSPENVEHNLPSSGSDLIPSAAVTPDASLDSRPISNKSQDQQPRHSASTHSPTSSASTGPPVTSKAPQDGHSDPPASIPNPDPNNVLNPSRHLGLIGTSSLLTRVGKTVNLAEADSGRTKKARIAVPKPPTFEIPQLTPGQSSDGLLSIQPVEKTVRKRTAKRKMRNTRENDIPEIGRIQLYLIKMYEKKFEARSNLKELYVQLRSAKHYYPGLPFAMIHPPKRAPGFILRILVDSDEELVQPTGTMSAHYKHLLKCIYTIHQDELNTLDIPIFVHRLQHEKVFDWLLKEVFEPPSGVPLIGVRMVKQPRWGPNDILGDAQIELVQYLSKYRHDHQAASSTANRLLNMFIETQELYHSAPRRSTEESIEMSTSPDFQERVRFLVRIAGRQPSKFDHLANKRKAKAGRDRLMPRVFKSFETRWDGTHLKSFDLSIHPRLSSVTYFLNDNWGLMRVTRDQERATIKVNEALPMFKKLCLAINHIYFDLRRIIKHWENTQQKREEIFDWLIEIIFSTEGVRVPIIGSIKIKPGLAPWEDKSRGPEEVFTPVQMKLIEFFSKPADSLVLKETAVFILATWYQNHRYAEYRAWTEHSHHKIPNED</sequence>
<evidence type="ECO:0000256" key="2">
    <source>
        <dbReference type="SAM" id="SignalP"/>
    </source>
</evidence>
<feature type="compositionally biased region" description="Low complexity" evidence="1">
    <location>
        <begin position="207"/>
        <end position="227"/>
    </location>
</feature>
<evidence type="ECO:0000313" key="4">
    <source>
        <dbReference type="Proteomes" id="UP000054564"/>
    </source>
</evidence>
<dbReference type="AlphaFoldDB" id="A0A0L0W0X9"/>
<keyword evidence="2" id="KW-0732">Signal</keyword>